<dbReference type="EMBL" id="SSTE01023130">
    <property type="protein sequence ID" value="KAA0025506.1"/>
    <property type="molecule type" value="Genomic_DNA"/>
</dbReference>
<dbReference type="GO" id="GO:0003743">
    <property type="term" value="F:translation initiation factor activity"/>
    <property type="evidence" value="ECO:0007669"/>
    <property type="project" value="UniProtKB-KW"/>
</dbReference>
<reference evidence="3 4" key="1">
    <citation type="submission" date="2019-08" db="EMBL/GenBank/DDBJ databases">
        <title>Draft genome sequences of two oriental melons (Cucumis melo L. var makuwa).</title>
        <authorList>
            <person name="Kwon S.-Y."/>
        </authorList>
    </citation>
    <scope>NUCLEOTIDE SEQUENCE [LARGE SCALE GENOMIC DNA]</scope>
    <source>
        <strain evidence="4">cv. Chang Bougi</strain>
        <strain evidence="3">cv. SW 3</strain>
        <tissue evidence="2">Leaf</tissue>
    </source>
</reference>
<gene>
    <name evidence="2" type="ORF">E5676_scaffold1112G00230</name>
    <name evidence="1" type="ORF">E6C27_scaffold417G001130</name>
</gene>
<protein>
    <submittedName>
        <fullName evidence="2">Transcription initiation factor TFIID subunit 2-like</fullName>
    </submittedName>
</protein>
<evidence type="ECO:0000313" key="1">
    <source>
        <dbReference type="EMBL" id="KAA0025506.1"/>
    </source>
</evidence>
<keyword evidence="2" id="KW-0648">Protein biosynthesis</keyword>
<dbReference type="Pfam" id="PF14223">
    <property type="entry name" value="Retrotran_gag_2"/>
    <property type="match status" value="1"/>
</dbReference>
<evidence type="ECO:0000313" key="2">
    <source>
        <dbReference type="EMBL" id="TYK00359.1"/>
    </source>
</evidence>
<name>A0A5D3BQH4_CUCMM</name>
<evidence type="ECO:0000313" key="3">
    <source>
        <dbReference type="Proteomes" id="UP000321393"/>
    </source>
</evidence>
<evidence type="ECO:0000313" key="4">
    <source>
        <dbReference type="Proteomes" id="UP000321947"/>
    </source>
</evidence>
<proteinExistence type="predicted"/>
<keyword evidence="2" id="KW-0396">Initiation factor</keyword>
<accession>A0A5D3BQH4</accession>
<dbReference type="AlphaFoldDB" id="A0A5D3BQH4"/>
<dbReference type="OrthoDB" id="1745607at2759"/>
<comment type="caution">
    <text evidence="2">The sequence shown here is derived from an EMBL/GenBank/DDBJ whole genome shotgun (WGS) entry which is preliminary data.</text>
</comment>
<dbReference type="EMBL" id="SSTD01016830">
    <property type="protein sequence ID" value="TYK00359.1"/>
    <property type="molecule type" value="Genomic_DNA"/>
</dbReference>
<dbReference type="Proteomes" id="UP000321393">
    <property type="component" value="Unassembled WGS sequence"/>
</dbReference>
<organism evidence="2 4">
    <name type="scientific">Cucumis melo var. makuwa</name>
    <name type="common">Oriental melon</name>
    <dbReference type="NCBI Taxonomy" id="1194695"/>
    <lineage>
        <taxon>Eukaryota</taxon>
        <taxon>Viridiplantae</taxon>
        <taxon>Streptophyta</taxon>
        <taxon>Embryophyta</taxon>
        <taxon>Tracheophyta</taxon>
        <taxon>Spermatophyta</taxon>
        <taxon>Magnoliopsida</taxon>
        <taxon>eudicotyledons</taxon>
        <taxon>Gunneridae</taxon>
        <taxon>Pentapetalae</taxon>
        <taxon>rosids</taxon>
        <taxon>fabids</taxon>
        <taxon>Cucurbitales</taxon>
        <taxon>Cucurbitaceae</taxon>
        <taxon>Benincaseae</taxon>
        <taxon>Cucumis</taxon>
    </lineage>
</organism>
<sequence>MAVERYDIEKFDGKGYFTLWKAKMKAIVGQRKKLKAIIDPEKLPKKMTQEEKETMENAAYGAIVLNLSDNVLREVIGKETAYGMWQKLEELY</sequence>
<dbReference type="Proteomes" id="UP000321947">
    <property type="component" value="Unassembled WGS sequence"/>
</dbReference>